<dbReference type="SUPFAM" id="SSF52980">
    <property type="entry name" value="Restriction endonuclease-like"/>
    <property type="match status" value="1"/>
</dbReference>
<comment type="caution">
    <text evidence="2">The sequence shown here is derived from an EMBL/GenBank/DDBJ whole genome shotgun (WGS) entry which is preliminary data.</text>
</comment>
<dbReference type="PANTHER" id="PTHR35400:SF3">
    <property type="entry name" value="SLL1072 PROTEIN"/>
    <property type="match status" value="1"/>
</dbReference>
<sequence length="221" mass="24545">MTMIDHVGPMRLPDTAYNMWTRGELDDFIHAPEGHRVEIIGGKVVVSPPPAFEHNAIVGDISYALAHAHAARPDFTWRTDQGTGLSLVGIGEGFIPDLMVLEQEVYRAARRSRVKTLVPDQVELVVEVTSSGNAGNDRRPAERRHANNKWNGYAAAEVPYYLLIDRSPKVTRSILYSIPDQGSAAYLHEDSWAFGETVQLPEPFGVEIDTAEWGPWGEPRS</sequence>
<dbReference type="Pfam" id="PF05685">
    <property type="entry name" value="Uma2"/>
    <property type="match status" value="1"/>
</dbReference>
<dbReference type="OrthoDB" id="4537149at2"/>
<dbReference type="GO" id="GO:0004519">
    <property type="term" value="F:endonuclease activity"/>
    <property type="evidence" value="ECO:0007669"/>
    <property type="project" value="UniProtKB-KW"/>
</dbReference>
<proteinExistence type="predicted"/>
<dbReference type="InterPro" id="IPR012296">
    <property type="entry name" value="Nuclease_put_TT1808"/>
</dbReference>
<name>A0A4R5BIH5_9ACTN</name>
<accession>A0A4R5BIH5</accession>
<keyword evidence="2" id="KW-0255">Endonuclease</keyword>
<keyword evidence="2" id="KW-0378">Hydrolase</keyword>
<dbReference type="Proteomes" id="UP000294513">
    <property type="component" value="Unassembled WGS sequence"/>
</dbReference>
<keyword evidence="3" id="KW-1185">Reference proteome</keyword>
<evidence type="ECO:0000313" key="3">
    <source>
        <dbReference type="Proteomes" id="UP000294513"/>
    </source>
</evidence>
<gene>
    <name evidence="2" type="ORF">E1298_19615</name>
</gene>
<evidence type="ECO:0000259" key="1">
    <source>
        <dbReference type="Pfam" id="PF05685"/>
    </source>
</evidence>
<dbReference type="Gene3D" id="3.90.1570.10">
    <property type="entry name" value="tt1808, chain A"/>
    <property type="match status" value="1"/>
</dbReference>
<reference evidence="2 3" key="1">
    <citation type="submission" date="2019-03" db="EMBL/GenBank/DDBJ databases">
        <title>Draft genome sequences of novel Actinobacteria.</title>
        <authorList>
            <person name="Sahin N."/>
            <person name="Ay H."/>
            <person name="Saygin H."/>
        </authorList>
    </citation>
    <scope>NUCLEOTIDE SEQUENCE [LARGE SCALE GENOMIC DNA]</scope>
    <source>
        <strain evidence="2 3">H3C3</strain>
    </source>
</reference>
<keyword evidence="2" id="KW-0540">Nuclease</keyword>
<evidence type="ECO:0000313" key="2">
    <source>
        <dbReference type="EMBL" id="TDD84740.1"/>
    </source>
</evidence>
<dbReference type="EMBL" id="SMKU01000098">
    <property type="protein sequence ID" value="TDD84740.1"/>
    <property type="molecule type" value="Genomic_DNA"/>
</dbReference>
<dbReference type="InterPro" id="IPR008538">
    <property type="entry name" value="Uma2"/>
</dbReference>
<feature type="domain" description="Putative restriction endonuclease" evidence="1">
    <location>
        <begin position="27"/>
        <end position="209"/>
    </location>
</feature>
<organism evidence="2 3">
    <name type="scientific">Actinomadura rubrisoli</name>
    <dbReference type="NCBI Taxonomy" id="2530368"/>
    <lineage>
        <taxon>Bacteria</taxon>
        <taxon>Bacillati</taxon>
        <taxon>Actinomycetota</taxon>
        <taxon>Actinomycetes</taxon>
        <taxon>Streptosporangiales</taxon>
        <taxon>Thermomonosporaceae</taxon>
        <taxon>Actinomadura</taxon>
    </lineage>
</organism>
<protein>
    <submittedName>
        <fullName evidence="2">Uma2 family endonuclease</fullName>
    </submittedName>
</protein>
<dbReference type="CDD" id="cd06260">
    <property type="entry name" value="DUF820-like"/>
    <property type="match status" value="1"/>
</dbReference>
<dbReference type="PANTHER" id="PTHR35400">
    <property type="entry name" value="SLR1083 PROTEIN"/>
    <property type="match status" value="1"/>
</dbReference>
<dbReference type="InterPro" id="IPR011335">
    <property type="entry name" value="Restrct_endonuc-II-like"/>
</dbReference>
<dbReference type="AlphaFoldDB" id="A0A4R5BIH5"/>